<keyword evidence="3" id="KW-1185">Reference proteome</keyword>
<name>A0A4Z2GVN5_9TELE</name>
<feature type="chain" id="PRO_5021304768" evidence="1">
    <location>
        <begin position="28"/>
        <end position="228"/>
    </location>
</feature>
<dbReference type="AlphaFoldDB" id="A0A4Z2GVN5"/>
<protein>
    <submittedName>
        <fullName evidence="2">Uncharacterized protein</fullName>
    </submittedName>
</protein>
<dbReference type="Proteomes" id="UP000314294">
    <property type="component" value="Unassembled WGS sequence"/>
</dbReference>
<feature type="signal peptide" evidence="1">
    <location>
        <begin position="1"/>
        <end position="27"/>
    </location>
</feature>
<accession>A0A4Z2GVN5</accession>
<comment type="caution">
    <text evidence="2">The sequence shown here is derived from an EMBL/GenBank/DDBJ whole genome shotgun (WGS) entry which is preliminary data.</text>
</comment>
<sequence length="228" mass="25356">MTESCLNINTVVFLLALLLLSQHRAQSRPQLPQVEQSHVGLSSDGVSALVESGTFRFLQRNADGVYAPGSYASMKPNGPFCEPRPRTRRSLDTWTRSAASRPSPGGPHLAALLVGTPRDCMASLHRNSLTEERITARPSPDLRPNHQSHIKDRRMKDSLASCCHLVSPVLHLLTFRFDDYPCTIHGKHFHLYLMTPISVGEGYRSRRQSATAGVLQEIIRPGHGRIYV</sequence>
<keyword evidence="1" id="KW-0732">Signal</keyword>
<evidence type="ECO:0000313" key="3">
    <source>
        <dbReference type="Proteomes" id="UP000314294"/>
    </source>
</evidence>
<reference evidence="2 3" key="1">
    <citation type="submission" date="2019-03" db="EMBL/GenBank/DDBJ databases">
        <title>First draft genome of Liparis tanakae, snailfish: a comprehensive survey of snailfish specific genes.</title>
        <authorList>
            <person name="Kim W."/>
            <person name="Song I."/>
            <person name="Jeong J.-H."/>
            <person name="Kim D."/>
            <person name="Kim S."/>
            <person name="Ryu S."/>
            <person name="Song J.Y."/>
            <person name="Lee S.K."/>
        </authorList>
    </citation>
    <scope>NUCLEOTIDE SEQUENCE [LARGE SCALE GENOMIC DNA]</scope>
    <source>
        <tissue evidence="2">Muscle</tissue>
    </source>
</reference>
<dbReference type="EMBL" id="SRLO01000411">
    <property type="protein sequence ID" value="TNN57155.1"/>
    <property type="molecule type" value="Genomic_DNA"/>
</dbReference>
<organism evidence="2 3">
    <name type="scientific">Liparis tanakae</name>
    <name type="common">Tanaka's snailfish</name>
    <dbReference type="NCBI Taxonomy" id="230148"/>
    <lineage>
        <taxon>Eukaryota</taxon>
        <taxon>Metazoa</taxon>
        <taxon>Chordata</taxon>
        <taxon>Craniata</taxon>
        <taxon>Vertebrata</taxon>
        <taxon>Euteleostomi</taxon>
        <taxon>Actinopterygii</taxon>
        <taxon>Neopterygii</taxon>
        <taxon>Teleostei</taxon>
        <taxon>Neoteleostei</taxon>
        <taxon>Acanthomorphata</taxon>
        <taxon>Eupercaria</taxon>
        <taxon>Perciformes</taxon>
        <taxon>Cottioidei</taxon>
        <taxon>Cottales</taxon>
        <taxon>Liparidae</taxon>
        <taxon>Liparis</taxon>
    </lineage>
</organism>
<gene>
    <name evidence="2" type="ORF">EYF80_032585</name>
</gene>
<proteinExistence type="predicted"/>
<evidence type="ECO:0000256" key="1">
    <source>
        <dbReference type="SAM" id="SignalP"/>
    </source>
</evidence>
<evidence type="ECO:0000313" key="2">
    <source>
        <dbReference type="EMBL" id="TNN57155.1"/>
    </source>
</evidence>